<evidence type="ECO:0000259" key="6">
    <source>
        <dbReference type="Pfam" id="PF05175"/>
    </source>
</evidence>
<gene>
    <name evidence="8" type="primary">rlmG</name>
    <name evidence="8" type="ORF">OJAG_09090</name>
</gene>
<dbReference type="InterPro" id="IPR058679">
    <property type="entry name" value="RlmG_N"/>
</dbReference>
<feature type="domain" description="RlmG N-terminal" evidence="7">
    <location>
        <begin position="52"/>
        <end position="219"/>
    </location>
</feature>
<dbReference type="AlphaFoldDB" id="A0A163SF72"/>
<dbReference type="GO" id="GO:0052916">
    <property type="term" value="F:23S rRNA (guanine(1835)-N(2))-methyltransferase activity"/>
    <property type="evidence" value="ECO:0007669"/>
    <property type="project" value="UniProtKB-EC"/>
</dbReference>
<feature type="region of interest" description="Disordered" evidence="5">
    <location>
        <begin position="396"/>
        <end position="415"/>
    </location>
</feature>
<dbReference type="STRING" id="43678.OJAG_09090"/>
<dbReference type="PATRIC" id="fig|43678.3.peg.952"/>
<proteinExistence type="predicted"/>
<evidence type="ECO:0000313" key="8">
    <source>
        <dbReference type="EMBL" id="KZM36356.1"/>
    </source>
</evidence>
<evidence type="ECO:0000259" key="7">
    <source>
        <dbReference type="Pfam" id="PF26049"/>
    </source>
</evidence>
<dbReference type="PANTHER" id="PTHR47816">
    <property type="entry name" value="RIBOSOMAL RNA SMALL SUBUNIT METHYLTRANSFERASE C"/>
    <property type="match status" value="1"/>
</dbReference>
<dbReference type="InterPro" id="IPR002052">
    <property type="entry name" value="DNA_methylase_N6_adenine_CS"/>
</dbReference>
<comment type="caution">
    <text evidence="8">The sequence shown here is derived from an EMBL/GenBank/DDBJ whole genome shotgun (WGS) entry which is preliminary data.</text>
</comment>
<evidence type="ECO:0000256" key="4">
    <source>
        <dbReference type="ARBA" id="ARBA00022679"/>
    </source>
</evidence>
<keyword evidence="4 8" id="KW-0808">Transferase</keyword>
<evidence type="ECO:0000313" key="9">
    <source>
        <dbReference type="Proteomes" id="UP000076447"/>
    </source>
</evidence>
<name>A0A163SF72_9CELL</name>
<evidence type="ECO:0000256" key="3">
    <source>
        <dbReference type="ARBA" id="ARBA00022603"/>
    </source>
</evidence>
<feature type="compositionally biased region" description="Polar residues" evidence="5">
    <location>
        <begin position="1"/>
        <end position="16"/>
    </location>
</feature>
<dbReference type="Proteomes" id="UP000076447">
    <property type="component" value="Unassembled WGS sequence"/>
</dbReference>
<dbReference type="SUPFAM" id="SSF53335">
    <property type="entry name" value="S-adenosyl-L-methionine-dependent methyltransferases"/>
    <property type="match status" value="1"/>
</dbReference>
<reference evidence="8 9" key="1">
    <citation type="submission" date="2016-01" db="EMBL/GenBank/DDBJ databases">
        <title>Genome sequence of Oerskovia enterophila VJag, an agar and cellulose degrading bacterium.</title>
        <authorList>
            <person name="Poehlein A."/>
            <person name="Jag V."/>
            <person name="Bengelsdorf F."/>
            <person name="Duerre P."/>
            <person name="Daniel R."/>
        </authorList>
    </citation>
    <scope>NUCLEOTIDE SEQUENCE [LARGE SCALE GENOMIC DNA]</scope>
    <source>
        <strain evidence="8 9">VJag</strain>
    </source>
</reference>
<dbReference type="PROSITE" id="PS00092">
    <property type="entry name" value="N6_MTASE"/>
    <property type="match status" value="1"/>
</dbReference>
<sequence>MLSPTSDHPVTPSTPARPQPAHDRAALDRLLAGLERFAPDDGPGHPRGGTADPTLVAVDATDRLLLDEAASALAAAGPGEVVVIDDRFGALTLGAVVAHGLSGVRVHQDALTSETALDRNAQEASRGAFPGLDATFTHLPLGEDLLRGARVVVLQLPRSLAALRDVAEHVARYAAPDVLLLAGGRLKHMTPAMNDVLAESFTDVRASLARQKSRVLVARGPRPSVDLTYPVTAHLGELDLDVVAYGAAFAGASLDIGTRYLLGFLDQVSPGATDAVDLGCGTGILAVSFARSRPDALVVATDQSEAAVRSARATAEADGVGERVRVVRDDVGSSLADRSADVVLCNPPFHQGAALSTGVAHRMFAAAGRVLRPGGELWTVYNSHLRYRPALERAVGPTTQAGRGPKFTVTRSVAR</sequence>
<dbReference type="InterPro" id="IPR046977">
    <property type="entry name" value="RsmC/RlmG"/>
</dbReference>
<dbReference type="GO" id="GO:0003676">
    <property type="term" value="F:nucleic acid binding"/>
    <property type="evidence" value="ECO:0007669"/>
    <property type="project" value="InterPro"/>
</dbReference>
<dbReference type="InterPro" id="IPR007848">
    <property type="entry name" value="Small_mtfrase_dom"/>
</dbReference>
<feature type="domain" description="Methyltransferase small" evidence="6">
    <location>
        <begin position="241"/>
        <end position="410"/>
    </location>
</feature>
<dbReference type="EC" id="2.1.1.174" evidence="8"/>
<evidence type="ECO:0000256" key="2">
    <source>
        <dbReference type="ARBA" id="ARBA00022552"/>
    </source>
</evidence>
<protein>
    <submittedName>
        <fullName evidence="8">Ribosomal RNA large subunit methyltransferase G</fullName>
        <ecNumber evidence="8">2.1.1.174</ecNumber>
    </submittedName>
</protein>
<keyword evidence="3 8" id="KW-0489">Methyltransferase</keyword>
<keyword evidence="1" id="KW-0963">Cytoplasm</keyword>
<feature type="region of interest" description="Disordered" evidence="5">
    <location>
        <begin position="1"/>
        <end position="22"/>
    </location>
</feature>
<dbReference type="EMBL" id="LRIE01000053">
    <property type="protein sequence ID" value="KZM36356.1"/>
    <property type="molecule type" value="Genomic_DNA"/>
</dbReference>
<dbReference type="Gene3D" id="3.40.50.150">
    <property type="entry name" value="Vaccinia Virus protein VP39"/>
    <property type="match status" value="2"/>
</dbReference>
<dbReference type="Pfam" id="PF26049">
    <property type="entry name" value="RLMG_N"/>
    <property type="match status" value="1"/>
</dbReference>
<dbReference type="CDD" id="cd02440">
    <property type="entry name" value="AdoMet_MTases"/>
    <property type="match status" value="1"/>
</dbReference>
<evidence type="ECO:0000256" key="5">
    <source>
        <dbReference type="SAM" id="MobiDB-lite"/>
    </source>
</evidence>
<dbReference type="InterPro" id="IPR029063">
    <property type="entry name" value="SAM-dependent_MTases_sf"/>
</dbReference>
<keyword evidence="2" id="KW-0698">rRNA processing</keyword>
<dbReference type="RefSeq" id="WP_231907626.1">
    <property type="nucleotide sequence ID" value="NZ_LRIE01000053.1"/>
</dbReference>
<dbReference type="Pfam" id="PF05175">
    <property type="entry name" value="MTS"/>
    <property type="match status" value="1"/>
</dbReference>
<dbReference type="PANTHER" id="PTHR47816:SF5">
    <property type="entry name" value="RIBOSOMAL RNA LARGE SUBUNIT METHYLTRANSFERASE G"/>
    <property type="match status" value="1"/>
</dbReference>
<organism evidence="8 9">
    <name type="scientific">Oerskovia enterophila</name>
    <dbReference type="NCBI Taxonomy" id="43678"/>
    <lineage>
        <taxon>Bacteria</taxon>
        <taxon>Bacillati</taxon>
        <taxon>Actinomycetota</taxon>
        <taxon>Actinomycetes</taxon>
        <taxon>Micrococcales</taxon>
        <taxon>Cellulomonadaceae</taxon>
        <taxon>Oerskovia</taxon>
    </lineage>
</organism>
<evidence type="ECO:0000256" key="1">
    <source>
        <dbReference type="ARBA" id="ARBA00022490"/>
    </source>
</evidence>
<accession>A0A163SF72</accession>